<dbReference type="CDD" id="cd05797">
    <property type="entry name" value="Ribosomal_L10"/>
    <property type="match status" value="1"/>
</dbReference>
<keyword evidence="7" id="KW-0809">Transit peptide</keyword>
<dbReference type="Gene3D" id="6.10.250.290">
    <property type="match status" value="1"/>
</dbReference>
<gene>
    <name evidence="14" type="ORF">EJB05_07064</name>
</gene>
<evidence type="ECO:0000256" key="2">
    <source>
        <dbReference type="ARBA" id="ARBA00008889"/>
    </source>
</evidence>
<evidence type="ECO:0000256" key="7">
    <source>
        <dbReference type="ARBA" id="ARBA00022946"/>
    </source>
</evidence>
<dbReference type="GO" id="GO:0009507">
    <property type="term" value="C:chloroplast"/>
    <property type="evidence" value="ECO:0007669"/>
    <property type="project" value="UniProtKB-SubCell"/>
</dbReference>
<dbReference type="InterPro" id="IPR022973">
    <property type="entry name" value="Ribosomal_uL10_bac"/>
</dbReference>
<dbReference type="AlphaFoldDB" id="A0A5J9WHE2"/>
<dbReference type="Pfam" id="PF13242">
    <property type="entry name" value="Hydrolase_like"/>
    <property type="match status" value="1"/>
</dbReference>
<dbReference type="SUPFAM" id="SSF160369">
    <property type="entry name" value="Ribosomal protein L10-like"/>
    <property type="match status" value="1"/>
</dbReference>
<evidence type="ECO:0000256" key="9">
    <source>
        <dbReference type="ARBA" id="ARBA00023274"/>
    </source>
</evidence>
<dbReference type="InterPro" id="IPR006357">
    <property type="entry name" value="HAD-SF_hydro_IIA"/>
</dbReference>
<evidence type="ECO:0000256" key="8">
    <source>
        <dbReference type="ARBA" id="ARBA00022980"/>
    </source>
</evidence>
<dbReference type="NCBIfam" id="TIGR01460">
    <property type="entry name" value="HAD-SF-IIA"/>
    <property type="match status" value="1"/>
</dbReference>
<dbReference type="Pfam" id="PF00466">
    <property type="entry name" value="Ribosomal_L10"/>
    <property type="match status" value="1"/>
</dbReference>
<keyword evidence="8" id="KW-0689">Ribosomal protein</keyword>
<evidence type="ECO:0000256" key="13">
    <source>
        <dbReference type="SAM" id="MobiDB-lite"/>
    </source>
</evidence>
<dbReference type="InterPro" id="IPR036412">
    <property type="entry name" value="HAD-like_sf"/>
</dbReference>
<dbReference type="Gene3D" id="3.30.70.1730">
    <property type="match status" value="1"/>
</dbReference>
<dbReference type="SUPFAM" id="SSF56784">
    <property type="entry name" value="HAD-like"/>
    <property type="match status" value="1"/>
</dbReference>
<keyword evidence="3" id="KW-0150">Chloroplast</keyword>
<dbReference type="InterPro" id="IPR047865">
    <property type="entry name" value="Ribosomal_uL10_bac_type"/>
</dbReference>
<evidence type="ECO:0000256" key="4">
    <source>
        <dbReference type="ARBA" id="ARBA00022640"/>
    </source>
</evidence>
<evidence type="ECO:0000256" key="10">
    <source>
        <dbReference type="ARBA" id="ARBA00068986"/>
    </source>
</evidence>
<proteinExistence type="inferred from homology"/>
<feature type="region of interest" description="Disordered" evidence="13">
    <location>
        <begin position="17"/>
        <end position="37"/>
    </location>
</feature>
<comment type="subcellular location">
    <subcellularLocation>
        <location evidence="1">Plastid</location>
        <location evidence="1">Chloroplast</location>
    </subcellularLocation>
</comment>
<dbReference type="GO" id="GO:0005840">
    <property type="term" value="C:ribosome"/>
    <property type="evidence" value="ECO:0007669"/>
    <property type="project" value="UniProtKB-KW"/>
</dbReference>
<dbReference type="Gene3D" id="3.40.50.1000">
    <property type="entry name" value="HAD superfamily/HAD-like"/>
    <property type="match status" value="2"/>
</dbReference>
<dbReference type="FunFam" id="3.40.50.1000:FF:000137">
    <property type="entry name" value="Hydrolase family protein / HAD-superfamily protein"/>
    <property type="match status" value="1"/>
</dbReference>
<dbReference type="InterPro" id="IPR043141">
    <property type="entry name" value="Ribosomal_uL10-like_sf"/>
</dbReference>
<keyword evidence="4" id="KW-0934">Plastid</keyword>
<dbReference type="Gramene" id="TVU47461">
    <property type="protein sequence ID" value="TVU47461"/>
    <property type="gene ID" value="EJB05_07064"/>
</dbReference>
<evidence type="ECO:0000256" key="12">
    <source>
        <dbReference type="ARBA" id="ARBA00082750"/>
    </source>
</evidence>
<keyword evidence="9" id="KW-0687">Ribonucleoprotein</keyword>
<dbReference type="InterPro" id="IPR006353">
    <property type="entry name" value="HAD-SF_hydro_IIA_CECR5"/>
</dbReference>
<dbReference type="Pfam" id="PF13344">
    <property type="entry name" value="Hydrolase_6"/>
    <property type="match status" value="1"/>
</dbReference>
<name>A0A5J9WHE2_9POAL</name>
<dbReference type="HAMAP" id="MF_00362">
    <property type="entry name" value="Ribosomal_uL10"/>
    <property type="match status" value="1"/>
</dbReference>
<organism evidence="14 15">
    <name type="scientific">Eragrostis curvula</name>
    <name type="common">weeping love grass</name>
    <dbReference type="NCBI Taxonomy" id="38414"/>
    <lineage>
        <taxon>Eukaryota</taxon>
        <taxon>Viridiplantae</taxon>
        <taxon>Streptophyta</taxon>
        <taxon>Embryophyta</taxon>
        <taxon>Tracheophyta</taxon>
        <taxon>Spermatophyta</taxon>
        <taxon>Magnoliopsida</taxon>
        <taxon>Liliopsida</taxon>
        <taxon>Poales</taxon>
        <taxon>Poaceae</taxon>
        <taxon>PACMAD clade</taxon>
        <taxon>Chloridoideae</taxon>
        <taxon>Eragrostideae</taxon>
        <taxon>Eragrostidinae</taxon>
        <taxon>Eragrostis</taxon>
    </lineage>
</organism>
<dbReference type="NCBIfam" id="TIGR01456">
    <property type="entry name" value="CECR5"/>
    <property type="match status" value="1"/>
</dbReference>
<keyword evidence="6" id="KW-0694">RNA-binding</keyword>
<protein>
    <recommendedName>
        <fullName evidence="10">Large ribosomal subunit protein uL10c</fullName>
    </recommendedName>
    <alternativeName>
        <fullName evidence="11">50S ribosomal protein L10, chloroplastic</fullName>
    </alternativeName>
    <alternativeName>
        <fullName evidence="12">CL10</fullName>
    </alternativeName>
</protein>
<evidence type="ECO:0000256" key="3">
    <source>
        <dbReference type="ARBA" id="ARBA00022528"/>
    </source>
</evidence>
<evidence type="ECO:0000256" key="11">
    <source>
        <dbReference type="ARBA" id="ARBA00077220"/>
    </source>
</evidence>
<keyword evidence="5" id="KW-0699">rRNA-binding</keyword>
<dbReference type="OrthoDB" id="10251048at2759"/>
<reference evidence="14 15" key="1">
    <citation type="journal article" date="2019" name="Sci. Rep.">
        <title>A high-quality genome of Eragrostis curvula grass provides insights into Poaceae evolution and supports new strategies to enhance forage quality.</title>
        <authorList>
            <person name="Carballo J."/>
            <person name="Santos B.A.C.M."/>
            <person name="Zappacosta D."/>
            <person name="Garbus I."/>
            <person name="Selva J.P."/>
            <person name="Gallo C.A."/>
            <person name="Diaz A."/>
            <person name="Albertini E."/>
            <person name="Caccamo M."/>
            <person name="Echenique V."/>
        </authorList>
    </citation>
    <scope>NUCLEOTIDE SEQUENCE [LARGE SCALE GENOMIC DNA]</scope>
    <source>
        <strain evidence="15">cv. Victoria</strain>
        <tissue evidence="14">Leaf</tissue>
    </source>
</reference>
<comment type="caution">
    <text evidence="14">The sequence shown here is derived from an EMBL/GenBank/DDBJ whole genome shotgun (WGS) entry which is preliminary data.</text>
</comment>
<keyword evidence="15" id="KW-1185">Reference proteome</keyword>
<dbReference type="EMBL" id="RWGY01000004">
    <property type="protein sequence ID" value="TVU47461.1"/>
    <property type="molecule type" value="Genomic_DNA"/>
</dbReference>
<dbReference type="InterPro" id="IPR023214">
    <property type="entry name" value="HAD_sf"/>
</dbReference>
<evidence type="ECO:0000313" key="14">
    <source>
        <dbReference type="EMBL" id="TVU47461.1"/>
    </source>
</evidence>
<accession>A0A5J9WHE2</accession>
<evidence type="ECO:0000256" key="5">
    <source>
        <dbReference type="ARBA" id="ARBA00022730"/>
    </source>
</evidence>
<evidence type="ECO:0000256" key="6">
    <source>
        <dbReference type="ARBA" id="ARBA00022884"/>
    </source>
</evidence>
<dbReference type="Proteomes" id="UP000324897">
    <property type="component" value="Chromosome 5"/>
</dbReference>
<dbReference type="InterPro" id="IPR001790">
    <property type="entry name" value="Ribosomal_uL10"/>
</dbReference>
<dbReference type="GO" id="GO:0019843">
    <property type="term" value="F:rRNA binding"/>
    <property type="evidence" value="ECO:0007669"/>
    <property type="project" value="UniProtKB-KW"/>
</dbReference>
<evidence type="ECO:0000256" key="1">
    <source>
        <dbReference type="ARBA" id="ARBA00004229"/>
    </source>
</evidence>
<dbReference type="NCBIfam" id="NF000955">
    <property type="entry name" value="PRK00099.1-1"/>
    <property type="match status" value="1"/>
</dbReference>
<comment type="similarity">
    <text evidence="2">Belongs to the universal ribosomal protein uL10 family.</text>
</comment>
<feature type="non-terminal residue" evidence="14">
    <location>
        <position position="1"/>
    </location>
</feature>
<sequence>MSGFLFALARGARSRSRTELQAAQRRRPSDLAHRFSHSTAATARPSFGIAFDIDGVILRGRSPIGGSPRAIRRLYDDDGSTLAIPRIVLHCIEAACNPKIPFLFLTNGGGVPEHRRAFELTELLGVNISPAQIMLGHSPYRELVNRFENDLIVAVGKGEPSVVMSEYGYRKVLSIDEYSSYFRDIDPLAPFKTWNVGQTDSNVSAKVHPSYDVYAERVKGVFVVSDPVDWGRDLQVLCDILSTGGLPGSGKGDQPPLYFAADDLEYQGAFPSERLGMGAFRIALESIYNQLNDHPLKYTSYGKPNPSVFKNAASILAKLVMNMYPNSQLSKEVNDCQFSTIYMIGDNPKVDINGASKAGRPWSSILTRTGVFRGKDNDPVFPADLVVDTVEDAISYILEKEYKHKLSHSTLPSFLRVSPPRPIQPARSAPACSPFAMETCFLPSTLPTAKPLPAFQTLSTAASLRAGPRPRRSTIRAAISRGRKEDTVATVREQLEGCYLLAGIRYEGLTVKQIQGIRDALPDTCRLLVAKNTLVGKAIEGTPWEALKPCMKGMNAWLFVHTEEVPTALKPYRAFQKEERVEETNDFIGAVFEGKFYGPGDFKSLETMPSRAEVYAQLLGALQGPATSLVTTLQAPARDVVAVLSAYVRKLEEEAGAA</sequence>
<evidence type="ECO:0000313" key="15">
    <source>
        <dbReference type="Proteomes" id="UP000324897"/>
    </source>
</evidence>
<dbReference type="FunFam" id="3.30.70.1730:FF:000007">
    <property type="entry name" value="50S ribosomal protein L10"/>
    <property type="match status" value="1"/>
</dbReference>
<dbReference type="PANTHER" id="PTHR11560">
    <property type="entry name" value="39S RIBOSOMAL PROTEIN L10, MITOCHONDRIAL"/>
    <property type="match status" value="1"/>
</dbReference>
<dbReference type="GO" id="GO:1990904">
    <property type="term" value="C:ribonucleoprotein complex"/>
    <property type="evidence" value="ECO:0007669"/>
    <property type="project" value="UniProtKB-KW"/>
</dbReference>